<evidence type="ECO:0000259" key="1">
    <source>
        <dbReference type="SMART" id="SM00834"/>
    </source>
</evidence>
<gene>
    <name evidence="2" type="ORF">H9726_04030</name>
</gene>
<reference evidence="2" key="2">
    <citation type="submission" date="2021-04" db="EMBL/GenBank/DDBJ databases">
        <authorList>
            <person name="Gilroy R."/>
        </authorList>
    </citation>
    <scope>NUCLEOTIDE SEQUENCE</scope>
    <source>
        <strain evidence="2">CHK192-19661</strain>
    </source>
</reference>
<proteinExistence type="predicted"/>
<name>A0A9D2D6Q9_9FIRM</name>
<dbReference type="EMBL" id="DXCF01000021">
    <property type="protein sequence ID" value="HIZ09638.1"/>
    <property type="molecule type" value="Genomic_DNA"/>
</dbReference>
<dbReference type="NCBIfam" id="TIGR02605">
    <property type="entry name" value="CxxC_CxxC_SSSS"/>
    <property type="match status" value="1"/>
</dbReference>
<feature type="domain" description="Putative regulatory protein FmdB zinc ribbon" evidence="1">
    <location>
        <begin position="1"/>
        <end position="40"/>
    </location>
</feature>
<sequence>MPILQYKCEKCGKKFEELVQKYDDPVACPCCGAPAGRDWSGEIFSATGKPSKKCSGNCKTCGGCH</sequence>
<evidence type="ECO:0000313" key="3">
    <source>
        <dbReference type="Proteomes" id="UP000824025"/>
    </source>
</evidence>
<dbReference type="Gene3D" id="2.20.28.30">
    <property type="entry name" value="RNA polymerase ii, chain L"/>
    <property type="match status" value="1"/>
</dbReference>
<dbReference type="Pfam" id="PF09723">
    <property type="entry name" value="Zn_ribbon_8"/>
    <property type="match status" value="1"/>
</dbReference>
<organism evidence="2 3">
    <name type="scientific">Candidatus Borkfalkia avicola</name>
    <dbReference type="NCBI Taxonomy" id="2838503"/>
    <lineage>
        <taxon>Bacteria</taxon>
        <taxon>Bacillati</taxon>
        <taxon>Bacillota</taxon>
        <taxon>Clostridia</taxon>
        <taxon>Christensenellales</taxon>
        <taxon>Christensenellaceae</taxon>
        <taxon>Candidatus Borkfalkia</taxon>
    </lineage>
</organism>
<dbReference type="SMART" id="SM00834">
    <property type="entry name" value="CxxC_CXXC_SSSS"/>
    <property type="match status" value="1"/>
</dbReference>
<evidence type="ECO:0000313" key="2">
    <source>
        <dbReference type="EMBL" id="HIZ09638.1"/>
    </source>
</evidence>
<dbReference type="AlphaFoldDB" id="A0A9D2D6Q9"/>
<accession>A0A9D2D6Q9</accession>
<dbReference type="Proteomes" id="UP000824025">
    <property type="component" value="Unassembled WGS sequence"/>
</dbReference>
<protein>
    <recommendedName>
        <fullName evidence="1">Putative regulatory protein FmdB zinc ribbon domain-containing protein</fullName>
    </recommendedName>
</protein>
<dbReference type="InterPro" id="IPR013429">
    <property type="entry name" value="Regulatory_FmdB_Zinc_ribbon"/>
</dbReference>
<comment type="caution">
    <text evidence="2">The sequence shown here is derived from an EMBL/GenBank/DDBJ whole genome shotgun (WGS) entry which is preliminary data.</text>
</comment>
<reference evidence="2" key="1">
    <citation type="journal article" date="2021" name="PeerJ">
        <title>Extensive microbial diversity within the chicken gut microbiome revealed by metagenomics and culture.</title>
        <authorList>
            <person name="Gilroy R."/>
            <person name="Ravi A."/>
            <person name="Getino M."/>
            <person name="Pursley I."/>
            <person name="Horton D.L."/>
            <person name="Alikhan N.F."/>
            <person name="Baker D."/>
            <person name="Gharbi K."/>
            <person name="Hall N."/>
            <person name="Watson M."/>
            <person name="Adriaenssens E.M."/>
            <person name="Foster-Nyarko E."/>
            <person name="Jarju S."/>
            <person name="Secka A."/>
            <person name="Antonio M."/>
            <person name="Oren A."/>
            <person name="Chaudhuri R.R."/>
            <person name="La Ragione R."/>
            <person name="Hildebrand F."/>
            <person name="Pallen M.J."/>
        </authorList>
    </citation>
    <scope>NUCLEOTIDE SEQUENCE</scope>
    <source>
        <strain evidence="2">CHK192-19661</strain>
    </source>
</reference>